<reference evidence="9" key="1">
    <citation type="submission" date="2013-05" db="EMBL/GenBank/DDBJ databases">
        <authorList>
            <person name="Yim A.K.Y."/>
            <person name="Chan T.F."/>
            <person name="Ji K.M."/>
            <person name="Liu X.Y."/>
            <person name="Zhou J.W."/>
            <person name="Li R.Q."/>
            <person name="Yang K.Y."/>
            <person name="Li J."/>
            <person name="Li M."/>
            <person name="Law P.T.W."/>
            <person name="Wu Y.L."/>
            <person name="Cai Z.L."/>
            <person name="Qin H."/>
            <person name="Bao Y."/>
            <person name="Leung R.K.K."/>
            <person name="Ng P.K.S."/>
            <person name="Zou J."/>
            <person name="Zhong X.J."/>
            <person name="Ran P.X."/>
            <person name="Zhong N.S."/>
            <person name="Liu Z.G."/>
            <person name="Tsui S.K.W."/>
        </authorList>
    </citation>
    <scope>NUCLEOTIDE SEQUENCE</scope>
    <source>
        <strain evidence="9">Derf</strain>
        <tissue evidence="9">Whole organism</tissue>
    </source>
</reference>
<accession>A0A922HX65</accession>
<dbReference type="GO" id="GO:0000712">
    <property type="term" value="P:resolution of meiotic recombination intermediates"/>
    <property type="evidence" value="ECO:0007669"/>
    <property type="project" value="TreeGrafter"/>
</dbReference>
<dbReference type="GO" id="GO:0005524">
    <property type="term" value="F:ATP binding"/>
    <property type="evidence" value="ECO:0007669"/>
    <property type="project" value="UniProtKB-KW"/>
</dbReference>
<evidence type="ECO:0000256" key="1">
    <source>
        <dbReference type="ARBA" id="ARBA00000185"/>
    </source>
</evidence>
<protein>
    <recommendedName>
        <fullName evidence="3">DNA topoisomerase (ATP-hydrolyzing)</fullName>
        <ecNumber evidence="3">5.6.2.2</ecNumber>
    </recommendedName>
</protein>
<comment type="catalytic activity">
    <reaction evidence="1">
        <text>ATP-dependent breakage, passage and rejoining of double-stranded DNA.</text>
        <dbReference type="EC" id="5.6.2.2"/>
    </reaction>
</comment>
<dbReference type="EMBL" id="ASGP02000004">
    <property type="protein sequence ID" value="KAH9511368.1"/>
    <property type="molecule type" value="Genomic_DNA"/>
</dbReference>
<proteinExistence type="predicted"/>
<dbReference type="PRINTS" id="PR01158">
    <property type="entry name" value="TOPISMRASEII"/>
</dbReference>
<comment type="cofactor">
    <cofactor evidence="2">
        <name>Mg(2+)</name>
        <dbReference type="ChEBI" id="CHEBI:18420"/>
    </cofactor>
</comment>
<comment type="caution">
    <text evidence="9">The sequence shown here is derived from an EMBL/GenBank/DDBJ whole genome shotgun (WGS) entry which is preliminary data.</text>
</comment>
<evidence type="ECO:0000256" key="4">
    <source>
        <dbReference type="ARBA" id="ARBA00022741"/>
    </source>
</evidence>
<keyword evidence="4" id="KW-0547">Nucleotide-binding</keyword>
<evidence type="ECO:0000313" key="9">
    <source>
        <dbReference type="EMBL" id="KAH9511368.1"/>
    </source>
</evidence>
<dbReference type="GO" id="GO:0006265">
    <property type="term" value="P:DNA topological change"/>
    <property type="evidence" value="ECO:0007669"/>
    <property type="project" value="InterPro"/>
</dbReference>
<evidence type="ECO:0000256" key="7">
    <source>
        <dbReference type="ARBA" id="ARBA00023125"/>
    </source>
</evidence>
<dbReference type="PANTHER" id="PTHR10169:SF38">
    <property type="entry name" value="DNA TOPOISOMERASE 2"/>
    <property type="match status" value="1"/>
</dbReference>
<dbReference type="InterPro" id="IPR013759">
    <property type="entry name" value="Topo_IIA_B_C"/>
</dbReference>
<keyword evidence="5" id="KW-0067">ATP-binding</keyword>
<dbReference type="InterPro" id="IPR013760">
    <property type="entry name" value="Topo_IIA-like_dom_sf"/>
</dbReference>
<keyword evidence="8" id="KW-0413">Isomerase</keyword>
<dbReference type="GO" id="GO:0000819">
    <property type="term" value="P:sister chromatid segregation"/>
    <property type="evidence" value="ECO:0007669"/>
    <property type="project" value="TreeGrafter"/>
</dbReference>
<evidence type="ECO:0000256" key="6">
    <source>
        <dbReference type="ARBA" id="ARBA00023029"/>
    </source>
</evidence>
<dbReference type="EC" id="5.6.2.2" evidence="3"/>
<dbReference type="InterPro" id="IPR001154">
    <property type="entry name" value="TopoII_euk"/>
</dbReference>
<dbReference type="PANTHER" id="PTHR10169">
    <property type="entry name" value="DNA TOPOISOMERASE/GYRASE"/>
    <property type="match status" value="1"/>
</dbReference>
<dbReference type="SUPFAM" id="SSF56719">
    <property type="entry name" value="Type II DNA topoisomerase"/>
    <property type="match status" value="1"/>
</dbReference>
<dbReference type="InterPro" id="IPR050634">
    <property type="entry name" value="DNA_Topoisomerase_II"/>
</dbReference>
<evidence type="ECO:0000256" key="2">
    <source>
        <dbReference type="ARBA" id="ARBA00001946"/>
    </source>
</evidence>
<dbReference type="GO" id="GO:0003677">
    <property type="term" value="F:DNA binding"/>
    <property type="evidence" value="ECO:0007669"/>
    <property type="project" value="UniProtKB-KW"/>
</dbReference>
<name>A0A922HX65_DERFA</name>
<reference evidence="9" key="2">
    <citation type="journal article" date="2022" name="Res Sq">
        <title>Comparative Genomics Reveals Insights into the Divergent Evolution of Astigmatic Mites and Household Pest Adaptations.</title>
        <authorList>
            <person name="Xiong Q."/>
            <person name="Wan A.T.-Y."/>
            <person name="Liu X.-Y."/>
            <person name="Fung C.S.-H."/>
            <person name="Xiao X."/>
            <person name="Malainual N."/>
            <person name="Hou J."/>
            <person name="Wang L."/>
            <person name="Wang M."/>
            <person name="Yang K."/>
            <person name="Cui Y."/>
            <person name="Leung E."/>
            <person name="Nong W."/>
            <person name="Shin S.-K."/>
            <person name="Au S."/>
            <person name="Jeong K.Y."/>
            <person name="Chew F.T."/>
            <person name="Hui J."/>
            <person name="Leung T.F."/>
            <person name="Tungtrongchitr A."/>
            <person name="Zhong N."/>
            <person name="Liu Z."/>
            <person name="Tsui S."/>
        </authorList>
    </citation>
    <scope>NUCLEOTIDE SEQUENCE</scope>
    <source>
        <strain evidence="9">Derf</strain>
        <tissue evidence="9">Whole organism</tissue>
    </source>
</reference>
<dbReference type="AlphaFoldDB" id="A0A922HX65"/>
<dbReference type="FunFam" id="3.40.50.670:FF:000001">
    <property type="entry name" value="DNA topoisomerase 2"/>
    <property type="match status" value="1"/>
</dbReference>
<dbReference type="GO" id="GO:0005634">
    <property type="term" value="C:nucleus"/>
    <property type="evidence" value="ECO:0007669"/>
    <property type="project" value="TreeGrafter"/>
</dbReference>
<organism evidence="9 10">
    <name type="scientific">Dermatophagoides farinae</name>
    <name type="common">American house dust mite</name>
    <dbReference type="NCBI Taxonomy" id="6954"/>
    <lineage>
        <taxon>Eukaryota</taxon>
        <taxon>Metazoa</taxon>
        <taxon>Ecdysozoa</taxon>
        <taxon>Arthropoda</taxon>
        <taxon>Chelicerata</taxon>
        <taxon>Arachnida</taxon>
        <taxon>Acari</taxon>
        <taxon>Acariformes</taxon>
        <taxon>Sarcoptiformes</taxon>
        <taxon>Astigmata</taxon>
        <taxon>Psoroptidia</taxon>
        <taxon>Analgoidea</taxon>
        <taxon>Pyroglyphidae</taxon>
        <taxon>Dermatophagoidinae</taxon>
        <taxon>Dermatophagoides</taxon>
    </lineage>
</organism>
<gene>
    <name evidence="9" type="ORF">DERF_009836</name>
</gene>
<sequence>MLIITEGVSAKNLVNDGFSVGLDKFGIFSLRGTMLNVRDASDSQIMENDEIKNLATILGLKYDLKYTIDEIKSLRYGKVIIVTDGSHIAGLILNFFHFMWADADKLDTPEKIDRYISAQIPPDNPDYEFVREIVLKHMVHTCMPNRCLNEDGECNKKFQKPICNDTNRCIKGFENERNSPKY</sequence>
<keyword evidence="6" id="KW-0799">Topoisomerase</keyword>
<dbReference type="Gene3D" id="3.40.50.670">
    <property type="match status" value="1"/>
</dbReference>
<keyword evidence="10" id="KW-1185">Reference proteome</keyword>
<evidence type="ECO:0000313" key="10">
    <source>
        <dbReference type="Proteomes" id="UP000790347"/>
    </source>
</evidence>
<dbReference type="GO" id="GO:0003918">
    <property type="term" value="F:DNA topoisomerase type II (double strand cut, ATP-hydrolyzing) activity"/>
    <property type="evidence" value="ECO:0007669"/>
    <property type="project" value="UniProtKB-EC"/>
</dbReference>
<evidence type="ECO:0000256" key="5">
    <source>
        <dbReference type="ARBA" id="ARBA00022840"/>
    </source>
</evidence>
<evidence type="ECO:0000256" key="8">
    <source>
        <dbReference type="ARBA" id="ARBA00023235"/>
    </source>
</evidence>
<dbReference type="Proteomes" id="UP000790347">
    <property type="component" value="Unassembled WGS sequence"/>
</dbReference>
<evidence type="ECO:0000256" key="3">
    <source>
        <dbReference type="ARBA" id="ARBA00012895"/>
    </source>
</evidence>
<keyword evidence="7" id="KW-0238">DNA-binding</keyword>